<dbReference type="EMBL" id="JAUSTT010000036">
    <property type="protein sequence ID" value="MDQ0178197.1"/>
    <property type="molecule type" value="Genomic_DNA"/>
</dbReference>
<evidence type="ECO:0000313" key="2">
    <source>
        <dbReference type="Proteomes" id="UP001223586"/>
    </source>
</evidence>
<comment type="caution">
    <text evidence="1">The sequence shown here is derived from an EMBL/GenBank/DDBJ whole genome shotgun (WGS) entry which is preliminary data.</text>
</comment>
<protein>
    <submittedName>
        <fullName evidence="1">Cytochrome c</fullName>
    </submittedName>
</protein>
<name>A0ABT9WY97_9BACI</name>
<reference evidence="1 2" key="1">
    <citation type="submission" date="2023-07" db="EMBL/GenBank/DDBJ databases">
        <title>Genomic Encyclopedia of Type Strains, Phase IV (KMG-IV): sequencing the most valuable type-strain genomes for metagenomic binning, comparative biology and taxonomic classification.</title>
        <authorList>
            <person name="Goeker M."/>
        </authorList>
    </citation>
    <scope>NUCLEOTIDE SEQUENCE [LARGE SCALE GENOMIC DNA]</scope>
    <source>
        <strain evidence="1 2">DSM 23837</strain>
    </source>
</reference>
<evidence type="ECO:0000313" key="1">
    <source>
        <dbReference type="EMBL" id="MDQ0178197.1"/>
    </source>
</evidence>
<dbReference type="InterPro" id="IPR036909">
    <property type="entry name" value="Cyt_c-like_dom_sf"/>
</dbReference>
<organism evidence="1 2">
    <name type="scientific">Bacillus chungangensis</name>
    <dbReference type="NCBI Taxonomy" id="587633"/>
    <lineage>
        <taxon>Bacteria</taxon>
        <taxon>Bacillati</taxon>
        <taxon>Bacillota</taxon>
        <taxon>Bacilli</taxon>
        <taxon>Bacillales</taxon>
        <taxon>Bacillaceae</taxon>
        <taxon>Bacillus</taxon>
    </lineage>
</organism>
<dbReference type="Proteomes" id="UP001223586">
    <property type="component" value="Unassembled WGS sequence"/>
</dbReference>
<dbReference type="RefSeq" id="WP_307232813.1">
    <property type="nucleotide sequence ID" value="NZ_JAUSTT010000036.1"/>
</dbReference>
<gene>
    <name evidence="1" type="ORF">J2S08_004100</name>
</gene>
<keyword evidence="2" id="KW-1185">Reference proteome</keyword>
<dbReference type="Gene3D" id="1.10.760.10">
    <property type="entry name" value="Cytochrome c-like domain"/>
    <property type="match status" value="1"/>
</dbReference>
<sequence>MIILFSIPLSKERITQWMYAKKYDGTEIPDDSYEMRAMVAYLTYISEGIPIGENAPWFGLNNMENSNSSYR</sequence>
<proteinExistence type="predicted"/>
<accession>A0ABT9WY97</accession>